<sequence length="528" mass="59405">MMKNLYNNLWRILVAGFLLVACTEDKGNYDYRNLTELEISGVDDNISVLTHNRLQLTPDFGTSALPDDRYEFEWKVINQDIENEVETVIGNTRNLDYEVTLNADVYTLYFTVTEKDTGIYWQKNYTLTVSDTTSEGWMVLCSDEEGRARLDMVSKVTGDTYFDLLKNYSEISQWKGPRKIQSLSSTMTDAQSPFYLLTDDGATRLGKNNFEWKEEYNFAYEAAANGASLRPYSITAAGLGKMIVSGKEAYYCERGMGIDGLYQSVVNKTFDVAPYVGANVAASMYVAVYLLYDTTNKCFMAYCPMMAYEDLGSLEPLVTMDKMEEIATSFKGDNGVVHSVSYDYPEGYDYVYMENTKYDPGNAKMGTTYTILTKDGRSYLYGIQLGDLLLYADCTYVLGKSYYGDLSGCTGIGEEGTLYAFSSLKNYMYYAVDNTVYRVDLSVSPLEAERQFALNGETITCLKFNLYRESANASRSYDLVVGSVDGAGKGILRVYEGLESEGDFSSVTPEKYTGFARIVDATYRERNN</sequence>
<protein>
    <recommendedName>
        <fullName evidence="5">PKD-like family protein</fullName>
    </recommendedName>
</protein>
<comment type="caution">
    <text evidence="1">The sequence shown here is derived from an EMBL/GenBank/DDBJ whole genome shotgun (WGS) entry which is preliminary data.</text>
</comment>
<dbReference type="RefSeq" id="WP_007757953.1">
    <property type="nucleotide sequence ID" value="NZ_CATZIF010000013.1"/>
</dbReference>
<evidence type="ECO:0000313" key="1">
    <source>
        <dbReference type="EMBL" id="KAA5227419.1"/>
    </source>
</evidence>
<keyword evidence="4" id="KW-1185">Reference proteome</keyword>
<dbReference type="Pfam" id="PF16407">
    <property type="entry name" value="PKD_2"/>
    <property type="match status" value="1"/>
</dbReference>
<name>A0A7J4YJD8_9BACE</name>
<gene>
    <name evidence="2" type="ORF">F2Z09_18540</name>
    <name evidence="1" type="ORF">F2Z22_19365</name>
</gene>
<dbReference type="EMBL" id="VWAK01000048">
    <property type="protein sequence ID" value="KAA5227419.1"/>
    <property type="molecule type" value="Genomic_DNA"/>
</dbReference>
<accession>A0A7J4YJD8</accession>
<dbReference type="EMBL" id="VWAG01000050">
    <property type="protein sequence ID" value="KAA5253135.1"/>
    <property type="molecule type" value="Genomic_DNA"/>
</dbReference>
<reference evidence="3 4" key="1">
    <citation type="journal article" date="2019" name="Nat. Med.">
        <title>A library of human gut bacterial isolates paired with longitudinal multiomics data enables mechanistic microbiome research.</title>
        <authorList>
            <person name="Poyet M."/>
            <person name="Groussin M."/>
            <person name="Gibbons S.M."/>
            <person name="Avila-Pacheco J."/>
            <person name="Jiang X."/>
            <person name="Kearney S.M."/>
            <person name="Perrotta A.R."/>
            <person name="Berdy B."/>
            <person name="Zhao S."/>
            <person name="Lieberman T.D."/>
            <person name="Swanson P.K."/>
            <person name="Smith M."/>
            <person name="Roesemann S."/>
            <person name="Alexander J.E."/>
            <person name="Rich S.A."/>
            <person name="Livny J."/>
            <person name="Vlamakis H."/>
            <person name="Clish C."/>
            <person name="Bullock K."/>
            <person name="Deik A."/>
            <person name="Scott J."/>
            <person name="Pierce K.A."/>
            <person name="Xavier R.J."/>
            <person name="Alm E.J."/>
        </authorList>
    </citation>
    <scope>NUCLEOTIDE SEQUENCE [LARGE SCALE GENOMIC DNA]</scope>
    <source>
        <strain evidence="2 4">BIOML-A2</strain>
        <strain evidence="1 3">BIOML-A6</strain>
    </source>
</reference>
<dbReference type="AlphaFoldDB" id="A0A7J4YJD8"/>
<dbReference type="Proteomes" id="UP000440198">
    <property type="component" value="Unassembled WGS sequence"/>
</dbReference>
<evidence type="ECO:0000313" key="3">
    <source>
        <dbReference type="Proteomes" id="UP000421791"/>
    </source>
</evidence>
<dbReference type="InterPro" id="IPR032183">
    <property type="entry name" value="PKD-like"/>
</dbReference>
<dbReference type="Proteomes" id="UP000421791">
    <property type="component" value="Unassembled WGS sequence"/>
</dbReference>
<evidence type="ECO:0008006" key="5">
    <source>
        <dbReference type="Google" id="ProtNLM"/>
    </source>
</evidence>
<dbReference type="PROSITE" id="PS51257">
    <property type="entry name" value="PROKAR_LIPOPROTEIN"/>
    <property type="match status" value="1"/>
</dbReference>
<dbReference type="GeneID" id="92986683"/>
<evidence type="ECO:0000313" key="2">
    <source>
        <dbReference type="EMBL" id="KAA5253135.1"/>
    </source>
</evidence>
<organism evidence="1 3">
    <name type="scientific">Bacteroides finegoldii</name>
    <dbReference type="NCBI Taxonomy" id="338188"/>
    <lineage>
        <taxon>Bacteria</taxon>
        <taxon>Pseudomonadati</taxon>
        <taxon>Bacteroidota</taxon>
        <taxon>Bacteroidia</taxon>
        <taxon>Bacteroidales</taxon>
        <taxon>Bacteroidaceae</taxon>
        <taxon>Bacteroides</taxon>
    </lineage>
</organism>
<evidence type="ECO:0000313" key="4">
    <source>
        <dbReference type="Proteomes" id="UP000440198"/>
    </source>
</evidence>
<proteinExistence type="predicted"/>